<dbReference type="AlphaFoldDB" id="A0A835C9C0"/>
<dbReference type="OrthoDB" id="417952at2759"/>
<accession>A0A835C9C0</accession>
<keyword evidence="2" id="KW-1185">Reference proteome</keyword>
<evidence type="ECO:0000313" key="1">
    <source>
        <dbReference type="EMBL" id="KAF7832832.1"/>
    </source>
</evidence>
<gene>
    <name evidence="1" type="ORF">G2W53_015165</name>
</gene>
<sequence>MATGQISRRRHLVAANLAGENVEVLRESEGEEASAAAEEEVFGLENTKKENPSHCDVQTSSPSSYAGTNRCRQSVRLAICRYKCSVHSLFPQLSDNEFWLYRLWQPLVPRFYPNVPDALKFTSSTLYIVTSYNKTGHFVEALLRELAGVVTIPSKRIYALGMGYFVEDRFATLKNVMKELDLDGWNLYPVNWGFNTQNERDEAAANPKIQLLDLSDFTNKLK</sequence>
<evidence type="ECO:0000313" key="2">
    <source>
        <dbReference type="Proteomes" id="UP000634136"/>
    </source>
</evidence>
<organism evidence="1 2">
    <name type="scientific">Senna tora</name>
    <dbReference type="NCBI Taxonomy" id="362788"/>
    <lineage>
        <taxon>Eukaryota</taxon>
        <taxon>Viridiplantae</taxon>
        <taxon>Streptophyta</taxon>
        <taxon>Embryophyta</taxon>
        <taxon>Tracheophyta</taxon>
        <taxon>Spermatophyta</taxon>
        <taxon>Magnoliopsida</taxon>
        <taxon>eudicotyledons</taxon>
        <taxon>Gunneridae</taxon>
        <taxon>Pentapetalae</taxon>
        <taxon>rosids</taxon>
        <taxon>fabids</taxon>
        <taxon>Fabales</taxon>
        <taxon>Fabaceae</taxon>
        <taxon>Caesalpinioideae</taxon>
        <taxon>Cassia clade</taxon>
        <taxon>Senna</taxon>
    </lineage>
</organism>
<reference evidence="1" key="1">
    <citation type="submission" date="2020-09" db="EMBL/GenBank/DDBJ databases">
        <title>Genome-Enabled Discovery of Anthraquinone Biosynthesis in Senna tora.</title>
        <authorList>
            <person name="Kang S.-H."/>
            <person name="Pandey R.P."/>
            <person name="Lee C.-M."/>
            <person name="Sim J.-S."/>
            <person name="Jeong J.-T."/>
            <person name="Choi B.-S."/>
            <person name="Jung M."/>
            <person name="Ginzburg D."/>
            <person name="Zhao K."/>
            <person name="Won S.Y."/>
            <person name="Oh T.-J."/>
            <person name="Yu Y."/>
            <person name="Kim N.-H."/>
            <person name="Lee O.R."/>
            <person name="Lee T.-H."/>
            <person name="Bashyal P."/>
            <person name="Kim T.-S."/>
            <person name="Lee W.-H."/>
            <person name="Kawkins C."/>
            <person name="Kim C.-K."/>
            <person name="Kim J.S."/>
            <person name="Ahn B.O."/>
            <person name="Rhee S.Y."/>
            <person name="Sohng J.K."/>
        </authorList>
    </citation>
    <scope>NUCLEOTIDE SEQUENCE</scope>
    <source>
        <tissue evidence="1">Leaf</tissue>
    </source>
</reference>
<proteinExistence type="predicted"/>
<comment type="caution">
    <text evidence="1">The sequence shown here is derived from an EMBL/GenBank/DDBJ whole genome shotgun (WGS) entry which is preliminary data.</text>
</comment>
<name>A0A835C9C0_9FABA</name>
<dbReference type="EMBL" id="JAAIUW010000005">
    <property type="protein sequence ID" value="KAF7832832.1"/>
    <property type="molecule type" value="Genomic_DNA"/>
</dbReference>
<dbReference type="Proteomes" id="UP000634136">
    <property type="component" value="Unassembled WGS sequence"/>
</dbReference>
<protein>
    <submittedName>
        <fullName evidence="1">Putative HAD-like domain-containing protein</fullName>
    </submittedName>
</protein>